<evidence type="ECO:0000256" key="1">
    <source>
        <dbReference type="SAM" id="MobiDB-lite"/>
    </source>
</evidence>
<feature type="region of interest" description="Disordered" evidence="1">
    <location>
        <begin position="1"/>
        <end position="31"/>
    </location>
</feature>
<name>A0A060I4V4_RHIET</name>
<dbReference type="HOGENOM" id="CLU_2864710_0_0_5"/>
<reference evidence="2 3" key="1">
    <citation type="submission" date="2013-12" db="EMBL/GenBank/DDBJ databases">
        <title>Complete genome sequence of Rhizobium etli bv. mimosae IE4771.</title>
        <authorList>
            <person name="Bustos P."/>
            <person name="Santamaria R.I."/>
            <person name="Lozano L."/>
            <person name="Ormeno-Orrillo E."/>
            <person name="Rogel M.A."/>
            <person name="Romero D."/>
            <person name="Cevallos M.A."/>
            <person name="Martinez-Romero E."/>
            <person name="Gonzalez V."/>
        </authorList>
    </citation>
    <scope>NUCLEOTIDE SEQUENCE [LARGE SCALE GENOMIC DNA]</scope>
    <source>
        <strain evidence="2 3">IE4771</strain>
        <plasmid evidence="3">Plasmid pRetIE4771b</plasmid>
    </source>
</reference>
<dbReference type="KEGG" id="rei:IE4771_PB00352"/>
<geneLocation type="plasmid" evidence="2 3">
    <name>pRetIE4771b</name>
</geneLocation>
<dbReference type="AlphaFoldDB" id="A0A060I4V4"/>
<organism evidence="2 3">
    <name type="scientific">Rhizobium etli bv. mimosae str. IE4771</name>
    <dbReference type="NCBI Taxonomy" id="1432050"/>
    <lineage>
        <taxon>Bacteria</taxon>
        <taxon>Pseudomonadati</taxon>
        <taxon>Pseudomonadota</taxon>
        <taxon>Alphaproteobacteria</taxon>
        <taxon>Hyphomicrobiales</taxon>
        <taxon>Rhizobiaceae</taxon>
        <taxon>Rhizobium/Agrobacterium group</taxon>
        <taxon>Rhizobium</taxon>
    </lineage>
</organism>
<gene>
    <name evidence="2" type="ORF">IE4771_PB00352</name>
</gene>
<protein>
    <submittedName>
        <fullName evidence="2">Uncharacterized protein</fullName>
    </submittedName>
</protein>
<keyword evidence="2" id="KW-0614">Plasmid</keyword>
<dbReference type="EMBL" id="CP006988">
    <property type="protein sequence ID" value="AIC30078.1"/>
    <property type="molecule type" value="Genomic_DNA"/>
</dbReference>
<evidence type="ECO:0000313" key="3">
    <source>
        <dbReference type="Proteomes" id="UP000027180"/>
    </source>
</evidence>
<evidence type="ECO:0000313" key="2">
    <source>
        <dbReference type="EMBL" id="AIC30078.1"/>
    </source>
</evidence>
<dbReference type="Proteomes" id="UP000027180">
    <property type="component" value="Plasmid pRetIE4771b"/>
</dbReference>
<accession>A0A060I4V4</accession>
<sequence>MNGRFPHGAGLFRAADAANRETENRQVARPSRPISLVGSAGATGRCNGSAVLHLSFGRYGASAS</sequence>
<proteinExistence type="predicted"/>